<accession>A0AAP0KXV7</accession>
<name>A0AAP0KXV7_9MAGN</name>
<dbReference type="PANTHER" id="PTHR46250">
    <property type="entry name" value="MYB/SANT-LIKE DNA-BINDING DOMAIN PROTEIN-RELATED"/>
    <property type="match status" value="1"/>
</dbReference>
<comment type="caution">
    <text evidence="1">The sequence shown here is derived from an EMBL/GenBank/DDBJ whole genome shotgun (WGS) entry which is preliminary data.</text>
</comment>
<proteinExistence type="predicted"/>
<dbReference type="Proteomes" id="UP001420932">
    <property type="component" value="Unassembled WGS sequence"/>
</dbReference>
<dbReference type="EMBL" id="JBBNAF010000003">
    <property type="protein sequence ID" value="KAK9160250.1"/>
    <property type="molecule type" value="Genomic_DNA"/>
</dbReference>
<sequence length="260" mass="28986">MAEMVNIVVCKGGNWFQPGYLTHLEEALRISFPTSIIKARPHIESHIKTLKRDWFIVDDMIYGVKHSSSGLSFNNTSNMKYPDVKQWCSKSFINYEICCLVFGNDCTIREDAFDVVDVVEELGGNNESNSENGSDPIASKDVEVTQGNSRFQSVTSGVTSNLNKRKKRTSDGGLADYMISATQILGFKLSKASNDISATINADKDMHHLVMAAMEEVPNVSKVERTMYNAKIMGRPELSIMQEFISSYLVAENVLGDMKD</sequence>
<gene>
    <name evidence="1" type="ORF">Syun_006591</name>
</gene>
<keyword evidence="2" id="KW-1185">Reference proteome</keyword>
<protein>
    <submittedName>
        <fullName evidence="1">Uncharacterized protein</fullName>
    </submittedName>
</protein>
<organism evidence="1 2">
    <name type="scientific">Stephania yunnanensis</name>
    <dbReference type="NCBI Taxonomy" id="152371"/>
    <lineage>
        <taxon>Eukaryota</taxon>
        <taxon>Viridiplantae</taxon>
        <taxon>Streptophyta</taxon>
        <taxon>Embryophyta</taxon>
        <taxon>Tracheophyta</taxon>
        <taxon>Spermatophyta</taxon>
        <taxon>Magnoliopsida</taxon>
        <taxon>Ranunculales</taxon>
        <taxon>Menispermaceae</taxon>
        <taxon>Menispermoideae</taxon>
        <taxon>Cissampelideae</taxon>
        <taxon>Stephania</taxon>
    </lineage>
</organism>
<evidence type="ECO:0000313" key="1">
    <source>
        <dbReference type="EMBL" id="KAK9160250.1"/>
    </source>
</evidence>
<evidence type="ECO:0000313" key="2">
    <source>
        <dbReference type="Proteomes" id="UP001420932"/>
    </source>
</evidence>
<dbReference type="PANTHER" id="PTHR46250:SF17">
    <property type="entry name" value="MYB_SANT-LIKE DOMAIN-CONTAINING PROTEIN"/>
    <property type="match status" value="1"/>
</dbReference>
<reference evidence="1 2" key="1">
    <citation type="submission" date="2024-01" db="EMBL/GenBank/DDBJ databases">
        <title>Genome assemblies of Stephania.</title>
        <authorList>
            <person name="Yang L."/>
        </authorList>
    </citation>
    <scope>NUCLEOTIDE SEQUENCE [LARGE SCALE GENOMIC DNA]</scope>
    <source>
        <strain evidence="1">YNDBR</strain>
        <tissue evidence="1">Leaf</tissue>
    </source>
</reference>
<dbReference type="AlphaFoldDB" id="A0AAP0KXV7"/>